<sequence length="358" mass="41224">MTKNILFIAAYPTVDKQKEGMFQRIKAIDAEFEAYNRTYLSISLVSHKSKTEEIIGNVRIVYVNWFIHFVFISKMIKSADYIYVHSLYNFKFLIGASLKGKNITLDLHGSVPEELEFYGEKLKSLFYNEVERVAYKHVTNLIAVSYAMVDYYRKKRKLNERIKCVVKPIYPINSISESKTDDVDSLKKSLNINDSNVVFVYSGNLQKWQNFELMIQCIRAMNNPNYRFIIMTQEEERANEIVSKLPNSDSVVVKSVLPKDLNLYYSIAHYGFILRDDIVLNRVAAPTKLIEYLSYGLIPIVKTINIGDSVKMGYEYISYNEDLNGLSAKKSDKNEEVAAAVLRLSAENNIPQILFSPL</sequence>
<evidence type="ECO:0000313" key="2">
    <source>
        <dbReference type="EMBL" id="OUP36388.1"/>
    </source>
</evidence>
<dbReference type="Pfam" id="PF00534">
    <property type="entry name" value="Glycos_transf_1"/>
    <property type="match status" value="1"/>
</dbReference>
<gene>
    <name evidence="2" type="ORF">B5F24_00360</name>
</gene>
<dbReference type="EMBL" id="NFKE01000001">
    <property type="protein sequence ID" value="OUP36388.1"/>
    <property type="molecule type" value="Genomic_DNA"/>
</dbReference>
<protein>
    <recommendedName>
        <fullName evidence="1">Glycosyl transferase family 1 domain-containing protein</fullName>
    </recommendedName>
</protein>
<comment type="caution">
    <text evidence="2">The sequence shown here is derived from an EMBL/GenBank/DDBJ whole genome shotgun (WGS) entry which is preliminary data.</text>
</comment>
<reference evidence="3" key="1">
    <citation type="submission" date="2017-04" db="EMBL/GenBank/DDBJ databases">
        <title>Function of individual gut microbiota members based on whole genome sequencing of pure cultures obtained from chicken caecum.</title>
        <authorList>
            <person name="Medvecky M."/>
            <person name="Cejkova D."/>
            <person name="Polansky O."/>
            <person name="Karasova D."/>
            <person name="Kubasova T."/>
            <person name="Cizek A."/>
            <person name="Rychlik I."/>
        </authorList>
    </citation>
    <scope>NUCLEOTIDE SEQUENCE [LARGE SCALE GENOMIC DNA]</scope>
    <source>
        <strain evidence="3">An189</strain>
    </source>
</reference>
<evidence type="ECO:0000259" key="1">
    <source>
        <dbReference type="Pfam" id="PF00534"/>
    </source>
</evidence>
<dbReference type="AlphaFoldDB" id="A0A1Y4JV35"/>
<proteinExistence type="predicted"/>
<dbReference type="Proteomes" id="UP000196587">
    <property type="component" value="Unassembled WGS sequence"/>
</dbReference>
<evidence type="ECO:0000313" key="3">
    <source>
        <dbReference type="Proteomes" id="UP000196587"/>
    </source>
</evidence>
<dbReference type="SUPFAM" id="SSF53756">
    <property type="entry name" value="UDP-Glycosyltransferase/glycogen phosphorylase"/>
    <property type="match status" value="1"/>
</dbReference>
<dbReference type="Gene3D" id="3.40.50.2000">
    <property type="entry name" value="Glycogen Phosphorylase B"/>
    <property type="match status" value="2"/>
</dbReference>
<feature type="domain" description="Glycosyl transferase family 1" evidence="1">
    <location>
        <begin position="184"/>
        <end position="347"/>
    </location>
</feature>
<dbReference type="GO" id="GO:0016757">
    <property type="term" value="F:glycosyltransferase activity"/>
    <property type="evidence" value="ECO:0007669"/>
    <property type="project" value="InterPro"/>
</dbReference>
<dbReference type="InterPro" id="IPR001296">
    <property type="entry name" value="Glyco_trans_1"/>
</dbReference>
<organism evidence="2 3">
    <name type="scientific">Bacteroides clarus</name>
    <dbReference type="NCBI Taxonomy" id="626929"/>
    <lineage>
        <taxon>Bacteria</taxon>
        <taxon>Pseudomonadati</taxon>
        <taxon>Bacteroidota</taxon>
        <taxon>Bacteroidia</taxon>
        <taxon>Bacteroidales</taxon>
        <taxon>Bacteroidaceae</taxon>
        <taxon>Bacteroides</taxon>
    </lineage>
</organism>
<dbReference type="RefSeq" id="WP_022218159.1">
    <property type="nucleotide sequence ID" value="NZ_CALIXP010000055.1"/>
</dbReference>
<accession>A0A1Y4JV35</accession>
<name>A0A1Y4JV35_9BACE</name>